<dbReference type="InterPro" id="IPR035157">
    <property type="entry name" value="DUF5395"/>
</dbReference>
<organism evidence="1">
    <name type="scientific">hydrothermal vent metagenome</name>
    <dbReference type="NCBI Taxonomy" id="652676"/>
    <lineage>
        <taxon>unclassified sequences</taxon>
        <taxon>metagenomes</taxon>
        <taxon>ecological metagenomes</taxon>
    </lineage>
</organism>
<sequence>MKADIETVLIDDGVIWIASNDDLTAKGATLNELDDDLRRVLLESGRYKPGSSVTVFMGYDYSVIPTWIRQYAYHYFNRLVTIDL</sequence>
<evidence type="ECO:0000313" key="1">
    <source>
        <dbReference type="EMBL" id="VAX18584.1"/>
    </source>
</evidence>
<name>A0A3B1C3H8_9ZZZZ</name>
<dbReference type="Pfam" id="PF17373">
    <property type="entry name" value="DUF5395"/>
    <property type="match status" value="1"/>
</dbReference>
<dbReference type="AlphaFoldDB" id="A0A3B1C3H8"/>
<proteinExistence type="predicted"/>
<protein>
    <submittedName>
        <fullName evidence="1">Uncharacterized protein</fullName>
    </submittedName>
</protein>
<gene>
    <name evidence="1" type="ORF">MNBD_NITROSPINAE03-1394</name>
</gene>
<dbReference type="EMBL" id="UOGB01000117">
    <property type="protein sequence ID" value="VAX18584.1"/>
    <property type="molecule type" value="Genomic_DNA"/>
</dbReference>
<accession>A0A3B1C3H8</accession>
<reference evidence="1" key="1">
    <citation type="submission" date="2018-06" db="EMBL/GenBank/DDBJ databases">
        <authorList>
            <person name="Zhirakovskaya E."/>
        </authorList>
    </citation>
    <scope>NUCLEOTIDE SEQUENCE</scope>
</reference>